<feature type="compositionally biased region" description="Low complexity" evidence="1">
    <location>
        <begin position="18"/>
        <end position="33"/>
    </location>
</feature>
<proteinExistence type="predicted"/>
<evidence type="ECO:0000313" key="2">
    <source>
        <dbReference type="EMBL" id="GMI95457.1"/>
    </source>
</evidence>
<dbReference type="InterPro" id="IPR033246">
    <property type="entry name" value="BIN4"/>
</dbReference>
<feature type="compositionally biased region" description="Basic and acidic residues" evidence="1">
    <location>
        <begin position="1"/>
        <end position="10"/>
    </location>
</feature>
<dbReference type="GO" id="GO:0051276">
    <property type="term" value="P:chromosome organization"/>
    <property type="evidence" value="ECO:0007669"/>
    <property type="project" value="TreeGrafter"/>
</dbReference>
<feature type="compositionally biased region" description="Polar residues" evidence="1">
    <location>
        <begin position="51"/>
        <end position="70"/>
    </location>
</feature>
<dbReference type="PANTHER" id="PTHR34810:SF1">
    <property type="entry name" value="DNA-BINDING PROTEIN BIN4"/>
    <property type="match status" value="1"/>
</dbReference>
<comment type="caution">
    <text evidence="2">The sequence shown here is derived from an EMBL/GenBank/DDBJ whole genome shotgun (WGS) entry which is preliminary data.</text>
</comment>
<feature type="compositionally biased region" description="Basic and acidic residues" evidence="1">
    <location>
        <begin position="76"/>
        <end position="103"/>
    </location>
</feature>
<gene>
    <name evidence="2" type="ORF">HRI_003215000</name>
</gene>
<evidence type="ECO:0000256" key="1">
    <source>
        <dbReference type="SAM" id="MobiDB-lite"/>
    </source>
</evidence>
<reference evidence="2" key="1">
    <citation type="submission" date="2023-05" db="EMBL/GenBank/DDBJ databases">
        <title>Genome and transcriptome analyses reveal genes involved in the formation of fine ridges on petal epidermal cells in Hibiscus trionum.</title>
        <authorList>
            <person name="Koshimizu S."/>
            <person name="Masuda S."/>
            <person name="Ishii T."/>
            <person name="Shirasu K."/>
            <person name="Hoshino A."/>
            <person name="Arita M."/>
        </authorList>
    </citation>
    <scope>NUCLEOTIDE SEQUENCE</scope>
    <source>
        <strain evidence="2">Hamamatsu line</strain>
    </source>
</reference>
<accession>A0A9W7IFC7</accession>
<dbReference type="GO" id="GO:0009330">
    <property type="term" value="C:DNA topoisomerase type II (double strand cut, ATP-hydrolyzing) complex"/>
    <property type="evidence" value="ECO:0007669"/>
    <property type="project" value="InterPro"/>
</dbReference>
<dbReference type="Proteomes" id="UP001165190">
    <property type="component" value="Unassembled WGS sequence"/>
</dbReference>
<name>A0A9W7IFC7_HIBTR</name>
<keyword evidence="3" id="KW-1185">Reference proteome</keyword>
<organism evidence="2 3">
    <name type="scientific">Hibiscus trionum</name>
    <name type="common">Flower of an hour</name>
    <dbReference type="NCBI Taxonomy" id="183268"/>
    <lineage>
        <taxon>Eukaryota</taxon>
        <taxon>Viridiplantae</taxon>
        <taxon>Streptophyta</taxon>
        <taxon>Embryophyta</taxon>
        <taxon>Tracheophyta</taxon>
        <taxon>Spermatophyta</taxon>
        <taxon>Magnoliopsida</taxon>
        <taxon>eudicotyledons</taxon>
        <taxon>Gunneridae</taxon>
        <taxon>Pentapetalae</taxon>
        <taxon>rosids</taxon>
        <taxon>malvids</taxon>
        <taxon>Malvales</taxon>
        <taxon>Malvaceae</taxon>
        <taxon>Malvoideae</taxon>
        <taxon>Hibiscus</taxon>
    </lineage>
</organism>
<feature type="compositionally biased region" description="Basic and acidic residues" evidence="1">
    <location>
        <begin position="167"/>
        <end position="181"/>
    </location>
</feature>
<dbReference type="GO" id="GO:0042023">
    <property type="term" value="P:DNA endoreduplication"/>
    <property type="evidence" value="ECO:0007669"/>
    <property type="project" value="InterPro"/>
</dbReference>
<feature type="compositionally biased region" description="Low complexity" evidence="1">
    <location>
        <begin position="106"/>
        <end position="115"/>
    </location>
</feature>
<feature type="region of interest" description="Disordered" evidence="1">
    <location>
        <begin position="1"/>
        <end position="199"/>
    </location>
</feature>
<dbReference type="AlphaFoldDB" id="A0A9W7IFC7"/>
<dbReference type="GO" id="GO:0003690">
    <property type="term" value="F:double-stranded DNA binding"/>
    <property type="evidence" value="ECO:0007669"/>
    <property type="project" value="InterPro"/>
</dbReference>
<sequence>MNSSREDSPDWLRSFQAPSSNLTLSSDSDSLPNGSPLREDKTDDEGIVLHRSSTLEKNNINNDRVYNGTPSKKKKNDVFKKQEGSEKDGKVSMEEMSKKDHGANHSGLTLSSDSESSPKRKERGSLSQESGETSDPVLTGRIEKPPRKKTCKGISPKKGVKTGVQTPKKEKNVKDDEKVTENDGNVETAEDAASEKHIEPHVSTSRLPLVMSEKVQRSKALVECEGDSIDLSGDMGAVGRIVVSGSASENHEMLLDLKGTIYKTTIVPSRTFCIVSFGQTEAKIEAMMNDFIQLKPQSNVYEAETMVEEFAPLLIFHDLALIVLEILDLRD</sequence>
<evidence type="ECO:0000313" key="3">
    <source>
        <dbReference type="Proteomes" id="UP001165190"/>
    </source>
</evidence>
<dbReference type="EMBL" id="BSYR01000027">
    <property type="protein sequence ID" value="GMI95457.1"/>
    <property type="molecule type" value="Genomic_DNA"/>
</dbReference>
<dbReference type="OrthoDB" id="549068at2759"/>
<dbReference type="GO" id="GO:0005634">
    <property type="term" value="C:nucleus"/>
    <property type="evidence" value="ECO:0007669"/>
    <property type="project" value="TreeGrafter"/>
</dbReference>
<protein>
    <submittedName>
        <fullName evidence="2">Brassinosteroid-insensitive4, MIDGET</fullName>
    </submittedName>
</protein>
<dbReference type="PANTHER" id="PTHR34810">
    <property type="entry name" value="DNA-BINDING PROTEIN BIN4"/>
    <property type="match status" value="1"/>
</dbReference>